<dbReference type="RefSeq" id="WP_369711790.1">
    <property type="nucleotide sequence ID" value="NZ_CP165644.1"/>
</dbReference>
<sequence length="2221" mass="235723">MTDNLRNLKKELKAFAKRVKDFKYTDSALITFLLTGMLGITGFAINLYSAEDEIKTQEHAINTSILQLQKDFKRARQENNKLLRTTNLELIQLMEQGDHVVKSPWSSWQYGMNYVNNNWNGEYKGRGDKVKDVKYTRSTGMDKYQYQRRGQLSYGGSTDITFPIEPNAAIPIAAALKPITPLAKNANLALNVDISNLPQFKPRTVNDPVEPSAPVLPTPGSFNFSLTGVSNGNGGRTIAFEKTNSNGAIESVISSGGNFNIVRQSDGTMKYSFKKYSGTSPWGTPAGSITTTSWNNVDDDGTTTSFLGFQKLVGDGSGYAMGLTNTNNLLTNVNNFTSGSTSVIREFVHLDHHSHVTAGGAITGLTSGTTDPNWDSTVSSGSNKTAVLDAYNDVVNNVNATTLQNTRNTTTTSKTSALFFWMNSGRIVMEGKNNVVTNNYDHNGNKNSKSVAANIGDIKIQPYHDNNGYSETSNAVFSLSDGFMGSFNITSNAANPNGHHAIVYNGSTGNIDLWTSASAYFLDADGDRAMSVINRGNINVYGQGSVGTYFVKNFKKSIDLQFVSSDFTFNSANNTFTGSFKPITIYGDNSVGYFQNQTQTTTEGNFAVNIGANGVGNQSFTTNKTSKITTATGGETNGDLITNYSVNATDDAANAKNNPDYIRNSFGILSSSPMTLTSHQIKIYDKTENNVGVMPNANVALDLGGGSITLEGGNTSKNNVGIYIGSAGGSVKSTGVVDVNNGIGNLAIAATKNSSATDVEVNKVNATGTKNSVLIYASNGAKVKADELNVSGATVESDANTVNKKNSGAVYAIGGSKVTITRSGTAAPATPNIEITGTEFTDQKGTYTGFGLYSNKATIDAQKNNIKVSNAGAAIVSIDGSSTIDLTDSKVEYNGPGYAFFSKDGGNINFTNGTLTLRGNATGYSLPVTGGSPINLGNATINAFSNDVIVMNLKGVTTYNTSGSKVNGTALTSFLPTNPINYTEGSTTYNGFKYTVLDDVDVNIDSVIDKSNSTSTSDDYIFSRRVLFQNSRLNAQANVSANLNTKQLSEIDSSLNMPVGLAISASSKSTKISTTGINVSNGVTIESDRTDAGAGAVGLYANYGFINNDGNINVEQGTGATPNAANDNAVGIYATNSTAVNNQANGNIKVDGKKSIGILGLSYRLDDSGNPVTNAEPFANNPLTDTTGIVNVVNNGNIEMNVNDAATSSGSLGIYIKNNSLGTGAYQRTVAQTTATNNKTITMHGGDNAIAMAANNGTLTNAATGTINVENSKSSGMFGENSSILNNAGTINVAVTTPAPVGSESIGIYTQDINTPITTSGTINVGKNSYGIYGRNVNMTGGTVNVGDNGLGIYSTGPNIALTGGTINVGNDNAVGVYAQDDKNSPSPAINITGNVNMNVGNNQSFGYSLITNRPVNLTTGAGTTATVGDKSVYIYSASPIQAGSLITNNSTVNTTGSNGYAIYSLQDAVNNGTLNLGSGVGNIGLYSTGGTITNTGTINVGPSNTMTKEFGIGMATGYFDEATGAVSNRGTVVNRGVINVTTPNSIGMYAVGAGSKAINETSGIINLSGANTVGMYIDQGATGINYGTIKTVATGSKMKGVVLTNGGILKNYGNIEITGPDTMGVYSDGTGSVSMPYAEDEDSARGVTGHNNSDRPIYLASATDEKPEGSVVIKTPPKANPQSVMVRKPDGTLEPVAIENVDTNAATPNATLVEVRAGDSTLLNDPFRTFNLKDFSQKGQTGEITSLAMYVDTSGINFTHPIQGLHYLSGLTDINLIVGVEATQYSNAKAIEIGDNILKPYNDALTGITGTLNVNSSSLTWLAQPVRNLAGSGIDRIYLVKVPYTDFASAKDPDTKNFLDGLEQRYGADTYGDRGAREKLLFNKLNDIGKGETHIFAQAVNEMKGYQYSNTQQRINETGSLLDKEFSYLQDQWRNPSKDSNKIKVFGMRNEYNTDTAGVIDNESNAYGVAYVHEKEDVRMGHSQGWYAGAVNNHYKFKDLGGSRENQTMVKAGVFKTMSPAKDHNGALQWTIAGDVFAGRNEMKRRFWIVDDTFNAKSDYYSYGAALKTDLGYDIRTSERTHLRPYGALKVEYGRFTDIKEDDGEIRLTVDGNDYISVKPEVGVEFKYVQPMALKTNLSVGLTAAYTDELGKVNELNKAKVRYTTADWYNLKNEKEDRKGSGKFDLNIGIDNTRFGVTVNAGYDTKGENVRGGLGFRLIY</sequence>
<dbReference type="KEGG" id="lrug:AB8B22_04320"/>
<dbReference type="EMBL" id="CP165644">
    <property type="protein sequence ID" value="XDU67646.1"/>
    <property type="molecule type" value="Genomic_DNA"/>
</dbReference>
<keyword evidence="1" id="KW-0812">Transmembrane</keyword>
<evidence type="ECO:0000256" key="1">
    <source>
        <dbReference type="SAM" id="Phobius"/>
    </source>
</evidence>
<keyword evidence="1" id="KW-0472">Membrane</keyword>
<dbReference type="Pfam" id="PF03797">
    <property type="entry name" value="Autotransporter"/>
    <property type="match status" value="1"/>
</dbReference>
<evidence type="ECO:0000259" key="2">
    <source>
        <dbReference type="PROSITE" id="PS51208"/>
    </source>
</evidence>
<dbReference type="PROSITE" id="PS51208">
    <property type="entry name" value="AUTOTRANSPORTER"/>
    <property type="match status" value="1"/>
</dbReference>
<proteinExistence type="predicted"/>
<evidence type="ECO:0000313" key="3">
    <source>
        <dbReference type="EMBL" id="XDU67646.1"/>
    </source>
</evidence>
<keyword evidence="1" id="KW-1133">Transmembrane helix</keyword>
<dbReference type="NCBIfam" id="NF033175">
    <property type="entry name" value="fuso_auto_Nterm"/>
    <property type="match status" value="1"/>
</dbReference>
<gene>
    <name evidence="3" type="ORF">AB8B22_04320</name>
</gene>
<organism evidence="3">
    <name type="scientific">Leptotrichia rugosa</name>
    <dbReference type="NCBI Taxonomy" id="3239302"/>
    <lineage>
        <taxon>Bacteria</taxon>
        <taxon>Fusobacteriati</taxon>
        <taxon>Fusobacteriota</taxon>
        <taxon>Fusobacteriia</taxon>
        <taxon>Fusobacteriales</taxon>
        <taxon>Leptotrichiaceae</taxon>
        <taxon>Leptotrichia</taxon>
    </lineage>
</organism>
<feature type="domain" description="Autotransporter" evidence="2">
    <location>
        <begin position="1935"/>
        <end position="2221"/>
    </location>
</feature>
<accession>A0AB39VI81</accession>
<dbReference type="SMART" id="SM00869">
    <property type="entry name" value="Autotransporter"/>
    <property type="match status" value="1"/>
</dbReference>
<feature type="transmembrane region" description="Helical" evidence="1">
    <location>
        <begin position="27"/>
        <end position="48"/>
    </location>
</feature>
<dbReference type="InterPro" id="IPR036709">
    <property type="entry name" value="Autotransporte_beta_dom_sf"/>
</dbReference>
<dbReference type="InterPro" id="IPR005546">
    <property type="entry name" value="Autotransporte_beta"/>
</dbReference>
<reference evidence="3" key="1">
    <citation type="submission" date="2024-07" db="EMBL/GenBank/DDBJ databases">
        <authorList>
            <person name="Li X.-J."/>
            <person name="Wang X."/>
        </authorList>
    </citation>
    <scope>NUCLEOTIDE SEQUENCE</scope>
    <source>
        <strain evidence="3">HSP-334</strain>
    </source>
</reference>
<dbReference type="InterPro" id="IPR053787">
    <property type="entry name" value="Autotransptr-assoc_N"/>
</dbReference>
<name>A0AB39VI81_9FUSO</name>
<protein>
    <submittedName>
        <fullName evidence="3">Autotransporter-associated N-terminal domain-containing protein</fullName>
    </submittedName>
</protein>
<dbReference type="SUPFAM" id="SSF103515">
    <property type="entry name" value="Autotransporter"/>
    <property type="match status" value="1"/>
</dbReference>